<organism evidence="1 2">
    <name type="scientific">Belliella kenyensis</name>
    <dbReference type="NCBI Taxonomy" id="1472724"/>
    <lineage>
        <taxon>Bacteria</taxon>
        <taxon>Pseudomonadati</taxon>
        <taxon>Bacteroidota</taxon>
        <taxon>Cytophagia</taxon>
        <taxon>Cytophagales</taxon>
        <taxon>Cyclobacteriaceae</taxon>
        <taxon>Belliella</taxon>
    </lineage>
</organism>
<dbReference type="RefSeq" id="WP_241293750.1">
    <property type="nucleotide sequence ID" value="NZ_JAKZGR010000005.1"/>
</dbReference>
<reference evidence="2" key="1">
    <citation type="journal article" date="2019" name="Int. J. Syst. Evol. Microbiol.">
        <title>The Global Catalogue of Microorganisms (GCM) 10K type strain sequencing project: providing services to taxonomists for standard genome sequencing and annotation.</title>
        <authorList>
            <consortium name="The Broad Institute Genomics Platform"/>
            <consortium name="The Broad Institute Genome Sequencing Center for Infectious Disease"/>
            <person name="Wu L."/>
            <person name="Ma J."/>
        </authorList>
    </citation>
    <scope>NUCLEOTIDE SEQUENCE [LARGE SCALE GENOMIC DNA]</scope>
    <source>
        <strain evidence="2">CECT 8551</strain>
    </source>
</reference>
<protein>
    <submittedName>
        <fullName evidence="1">Gliding motility lipoprotein GldD</fullName>
    </submittedName>
</protein>
<evidence type="ECO:0000313" key="1">
    <source>
        <dbReference type="EMBL" id="MFC3977553.1"/>
    </source>
</evidence>
<dbReference type="NCBIfam" id="TIGR03512">
    <property type="entry name" value="GldD_lipo"/>
    <property type="match status" value="1"/>
</dbReference>
<dbReference type="InterPro" id="IPR019850">
    <property type="entry name" value="GldD-like"/>
</dbReference>
<dbReference type="PROSITE" id="PS51257">
    <property type="entry name" value="PROKAR_LIPOPROTEIN"/>
    <property type="match status" value="1"/>
</dbReference>
<dbReference type="EMBL" id="JBHSAV010000057">
    <property type="protein sequence ID" value="MFC3977553.1"/>
    <property type="molecule type" value="Genomic_DNA"/>
</dbReference>
<comment type="caution">
    <text evidence="1">The sequence shown here is derived from an EMBL/GenBank/DDBJ whole genome shotgun (WGS) entry which is preliminary data.</text>
</comment>
<keyword evidence="1" id="KW-0449">Lipoprotein</keyword>
<keyword evidence="2" id="KW-1185">Reference proteome</keyword>
<evidence type="ECO:0000313" key="2">
    <source>
        <dbReference type="Proteomes" id="UP001595766"/>
    </source>
</evidence>
<sequence length="196" mass="22114">MSSKLLNSVLVLLFFSSCGSDHLPRPMGYNRIDLPEHSFEKLKEGFPYKFEKPQAALVEKDSFNLQKDDWINLNYKDMGAKVHLTYLPLGRQGGDVKLVLSDAINLTAKHQVKAYGIEESVLITPKGYTGVVAELSGEVPTQFQFFVTDSTSHFLRGALYFDTAMKNDSLAPVIEHIKIDMMHLINTLEFEKSKIN</sequence>
<accession>A0ABV8EQD6</accession>
<proteinExistence type="predicted"/>
<dbReference type="Proteomes" id="UP001595766">
    <property type="component" value="Unassembled WGS sequence"/>
</dbReference>
<gene>
    <name evidence="1" type="primary">gldD</name>
    <name evidence="1" type="ORF">ACFOUP_14295</name>
</gene>
<name>A0ABV8EQD6_9BACT</name>
<dbReference type="Pfam" id="PF25593">
    <property type="entry name" value="GldD_lipo"/>
    <property type="match status" value="1"/>
</dbReference>